<sequence length="111" mass="12474">MRGSKKVKAYALGVASSGTRWMNEIVGAHPQVRKTIHESFPTGTAGKMYFPPLPVDSPGWYLFVICRDVSIVKRCWARCNYTLKNSPLFDLTLATNTVKKVFIDWPGPKVK</sequence>
<name>X0RHQ9_9ZZZZ</name>
<protein>
    <recommendedName>
        <fullName evidence="2">Sulfotransferase domain-containing protein</fullName>
    </recommendedName>
</protein>
<evidence type="ECO:0008006" key="2">
    <source>
        <dbReference type="Google" id="ProtNLM"/>
    </source>
</evidence>
<gene>
    <name evidence="1" type="ORF">S01H1_12464</name>
</gene>
<feature type="non-terminal residue" evidence="1">
    <location>
        <position position="111"/>
    </location>
</feature>
<evidence type="ECO:0000313" key="1">
    <source>
        <dbReference type="EMBL" id="GAF68394.1"/>
    </source>
</evidence>
<reference evidence="1" key="1">
    <citation type="journal article" date="2014" name="Front. Microbiol.">
        <title>High frequency of phylogenetically diverse reductive dehalogenase-homologous genes in deep subseafloor sedimentary metagenomes.</title>
        <authorList>
            <person name="Kawai M."/>
            <person name="Futagami T."/>
            <person name="Toyoda A."/>
            <person name="Takaki Y."/>
            <person name="Nishi S."/>
            <person name="Hori S."/>
            <person name="Arai W."/>
            <person name="Tsubouchi T."/>
            <person name="Morono Y."/>
            <person name="Uchiyama I."/>
            <person name="Ito T."/>
            <person name="Fujiyama A."/>
            <person name="Inagaki F."/>
            <person name="Takami H."/>
        </authorList>
    </citation>
    <scope>NUCLEOTIDE SEQUENCE</scope>
    <source>
        <strain evidence="1">Expedition CK06-06</strain>
    </source>
</reference>
<accession>X0RHQ9</accession>
<organism evidence="1">
    <name type="scientific">marine sediment metagenome</name>
    <dbReference type="NCBI Taxonomy" id="412755"/>
    <lineage>
        <taxon>unclassified sequences</taxon>
        <taxon>metagenomes</taxon>
        <taxon>ecological metagenomes</taxon>
    </lineage>
</organism>
<dbReference type="EMBL" id="BARS01006398">
    <property type="protein sequence ID" value="GAF68394.1"/>
    <property type="molecule type" value="Genomic_DNA"/>
</dbReference>
<proteinExistence type="predicted"/>
<comment type="caution">
    <text evidence="1">The sequence shown here is derived from an EMBL/GenBank/DDBJ whole genome shotgun (WGS) entry which is preliminary data.</text>
</comment>
<dbReference type="AlphaFoldDB" id="X0RHQ9"/>